<reference evidence="2 3" key="1">
    <citation type="submission" date="2020-09" db="EMBL/GenBank/DDBJ databases">
        <authorList>
            <person name="Chen F.-J."/>
            <person name="Lee Y.-T."/>
        </authorList>
    </citation>
    <scope>NUCLEOTIDE SEQUENCE [LARGE SCALE GENOMIC DNA]</scope>
    <source>
        <strain evidence="2 3">AS42</strain>
    </source>
</reference>
<name>A0A7L8BK78_9GAMM</name>
<accession>A0A7L8BK78</accession>
<dbReference type="AlphaFoldDB" id="A0A7L8BK78"/>
<evidence type="ECO:0000256" key="1">
    <source>
        <dbReference type="SAM" id="SignalP"/>
    </source>
</evidence>
<feature type="signal peptide" evidence="1">
    <location>
        <begin position="1"/>
        <end position="18"/>
    </location>
</feature>
<evidence type="ECO:0000313" key="3">
    <source>
        <dbReference type="Proteomes" id="UP000516672"/>
    </source>
</evidence>
<gene>
    <name evidence="2" type="ORF">IC779_07350</name>
</gene>
<reference evidence="3" key="2">
    <citation type="submission" date="2020-10" db="EMBL/GenBank/DDBJ databases">
        <title>Clinical and molecular characterization of Acinetobacter seifertii in Taiwan.</title>
        <authorList>
            <person name="Li L.-H."/>
            <person name="Yang Y.-S."/>
            <person name="Sun J.-R."/>
            <person name="Huang T.-W."/>
            <person name="Huang W.-C."/>
            <person name="Wang Y.-C."/>
            <person name="Kuo T.-H."/>
            <person name="Kuo S.-C."/>
            <person name="Chen T.-L."/>
        </authorList>
    </citation>
    <scope>NUCLEOTIDE SEQUENCE [LARGE SCALE GENOMIC DNA]</scope>
    <source>
        <strain evidence="3">AS42</strain>
    </source>
</reference>
<feature type="chain" id="PRO_5033013815" evidence="1">
    <location>
        <begin position="19"/>
        <end position="157"/>
    </location>
</feature>
<dbReference type="EMBL" id="CP061828">
    <property type="protein sequence ID" value="QOD74518.1"/>
    <property type="molecule type" value="Genomic_DNA"/>
</dbReference>
<proteinExistence type="predicted"/>
<evidence type="ECO:0000313" key="2">
    <source>
        <dbReference type="EMBL" id="QOD74518.1"/>
    </source>
</evidence>
<dbReference type="Proteomes" id="UP000516672">
    <property type="component" value="Chromosome"/>
</dbReference>
<dbReference type="RefSeq" id="WP_191141268.1">
    <property type="nucleotide sequence ID" value="NZ_CP061828.1"/>
</dbReference>
<keyword evidence="1" id="KW-0732">Signal</keyword>
<protein>
    <submittedName>
        <fullName evidence="2">Uncharacterized protein</fullName>
    </submittedName>
</protein>
<sequence length="157" mass="18843">MKKYIWILFVFLSFSVYADTNKCINFKKDYTHYNNGNMYDLDAYLTDCHQKSKKIETFGYFGDSPKVNYYFFQKIDGVNRLFISTYVLTDQYEENPKYVYENGKYNFMKVFDCYDFTCKANKKMTDFFGDGANLIEVKSYKTMWKYPYSVANDVKKN</sequence>
<organism evidence="2 3">
    <name type="scientific">Acinetobacter seifertii</name>
    <dbReference type="NCBI Taxonomy" id="1530123"/>
    <lineage>
        <taxon>Bacteria</taxon>
        <taxon>Pseudomonadati</taxon>
        <taxon>Pseudomonadota</taxon>
        <taxon>Gammaproteobacteria</taxon>
        <taxon>Moraxellales</taxon>
        <taxon>Moraxellaceae</taxon>
        <taxon>Acinetobacter</taxon>
        <taxon>Acinetobacter calcoaceticus/baumannii complex</taxon>
    </lineage>
</organism>